<dbReference type="KEGG" id="pic:PICST_63077"/>
<reference evidence="2 3" key="1">
    <citation type="journal article" date="2007" name="Nat. Biotechnol.">
        <title>Genome sequence of the lignocellulose-bioconverting and xylose-fermenting yeast Pichia stipitis.</title>
        <authorList>
            <person name="Jeffries T.W."/>
            <person name="Grigoriev I.V."/>
            <person name="Grimwood J."/>
            <person name="Laplaza J.M."/>
            <person name="Aerts A."/>
            <person name="Salamov A."/>
            <person name="Schmutz J."/>
            <person name="Lindquist E."/>
            <person name="Dehal P."/>
            <person name="Shapiro H."/>
            <person name="Jin Y.S."/>
            <person name="Passoth V."/>
            <person name="Richardson P.M."/>
        </authorList>
    </citation>
    <scope>NUCLEOTIDE SEQUENCE [LARGE SCALE GENOMIC DNA]</scope>
    <source>
        <strain evidence="3">ATCC 58785 / CBS 6054 / NBRC 10063 / NRRL Y-11545</strain>
    </source>
</reference>
<name>A3LYL2_PICST</name>
<dbReference type="OMA" id="NCFIVDH"/>
<protein>
    <submittedName>
        <fullName evidence="2">Uncharacterized protein</fullName>
    </submittedName>
</protein>
<dbReference type="AlphaFoldDB" id="A3LYL2"/>
<proteinExistence type="predicted"/>
<evidence type="ECO:0000313" key="3">
    <source>
        <dbReference type="Proteomes" id="UP000002258"/>
    </source>
</evidence>
<keyword evidence="1" id="KW-0812">Transmembrane</keyword>
<gene>
    <name evidence="2" type="ORF">PICST_63077</name>
</gene>
<feature type="transmembrane region" description="Helical" evidence="1">
    <location>
        <begin position="31"/>
        <end position="51"/>
    </location>
</feature>
<dbReference type="GeneID" id="4840581"/>
<keyword evidence="3" id="KW-1185">Reference proteome</keyword>
<dbReference type="EMBL" id="CP000501">
    <property type="protein sequence ID" value="ABN68190.1"/>
    <property type="molecule type" value="Genomic_DNA"/>
</dbReference>
<feature type="transmembrane region" description="Helical" evidence="1">
    <location>
        <begin position="63"/>
        <end position="85"/>
    </location>
</feature>
<organism evidence="2 3">
    <name type="scientific">Scheffersomyces stipitis (strain ATCC 58785 / CBS 6054 / NBRC 10063 / NRRL Y-11545)</name>
    <name type="common">Yeast</name>
    <name type="synonym">Pichia stipitis</name>
    <dbReference type="NCBI Taxonomy" id="322104"/>
    <lineage>
        <taxon>Eukaryota</taxon>
        <taxon>Fungi</taxon>
        <taxon>Dikarya</taxon>
        <taxon>Ascomycota</taxon>
        <taxon>Saccharomycotina</taxon>
        <taxon>Pichiomycetes</taxon>
        <taxon>Debaryomycetaceae</taxon>
        <taxon>Scheffersomyces</taxon>
    </lineage>
</organism>
<dbReference type="Proteomes" id="UP000002258">
    <property type="component" value="Chromosome 7"/>
</dbReference>
<dbReference type="InParanoid" id="A3LYL2"/>
<feature type="transmembrane region" description="Helical" evidence="1">
    <location>
        <begin position="94"/>
        <end position="114"/>
    </location>
</feature>
<dbReference type="RefSeq" id="XP_001386219.1">
    <property type="nucleotide sequence ID" value="XM_001386182.1"/>
</dbReference>
<feature type="transmembrane region" description="Helical" evidence="1">
    <location>
        <begin position="134"/>
        <end position="151"/>
    </location>
</feature>
<evidence type="ECO:0000313" key="2">
    <source>
        <dbReference type="EMBL" id="ABN68190.1"/>
    </source>
</evidence>
<evidence type="ECO:0000256" key="1">
    <source>
        <dbReference type="SAM" id="Phobius"/>
    </source>
</evidence>
<keyword evidence="1" id="KW-0472">Membrane</keyword>
<sequence>MTASTNQNIIVSDDEKLQNEKRRAIYIRPFLLFYVNSLIAEVVFLLVAIFIMSGTDDIINKVLWTLVFCPLGMGGAMGGIVNVFIVDKYYGSKAIYLTTVISVLVLGGCNILCYNLDLVFHFFGASDHPLWFHWRYPMIAFVGYSSGKLLFTDEGQKQLASFGV</sequence>
<accession>A3LYL2</accession>
<keyword evidence="1" id="KW-1133">Transmembrane helix</keyword>
<dbReference type="OrthoDB" id="10019049at2759"/>
<dbReference type="HOGENOM" id="CLU_113361_0_0_1"/>
<dbReference type="eggNOG" id="ENOG502S0SE">
    <property type="taxonomic scope" value="Eukaryota"/>
</dbReference>